<dbReference type="PANTHER" id="PTHR11240">
    <property type="entry name" value="RIBONUCLEASE T2"/>
    <property type="match status" value="1"/>
</dbReference>
<dbReference type="InterPro" id="IPR001568">
    <property type="entry name" value="RNase_T2-like"/>
</dbReference>
<evidence type="ECO:0000256" key="1">
    <source>
        <dbReference type="ARBA" id="ARBA00007469"/>
    </source>
</evidence>
<comment type="similarity">
    <text evidence="1 4">Belongs to the RNase T2 family.</text>
</comment>
<keyword evidence="5" id="KW-0732">Signal</keyword>
<dbReference type="InterPro" id="IPR033130">
    <property type="entry name" value="RNase_T2_His_AS_2"/>
</dbReference>
<dbReference type="InterPro" id="IPR033697">
    <property type="entry name" value="Ribonuclease_T2_eukaryotic"/>
</dbReference>
<feature type="active site" evidence="3">
    <location>
        <position position="60"/>
    </location>
</feature>
<feature type="active site" evidence="3">
    <location>
        <position position="155"/>
    </location>
</feature>
<dbReference type="EMBL" id="EU970178">
    <property type="protein sequence ID" value="ACG42296.1"/>
    <property type="molecule type" value="mRNA"/>
</dbReference>
<dbReference type="PANTHER" id="PTHR11240:SF18">
    <property type="entry name" value="OS07G0630400 PROTEIN"/>
    <property type="match status" value="1"/>
</dbReference>
<keyword evidence="2" id="KW-1015">Disulfide bond</keyword>
<dbReference type="SUPFAM" id="SSF55895">
    <property type="entry name" value="Ribonuclease Rh-like"/>
    <property type="match status" value="1"/>
</dbReference>
<dbReference type="GO" id="GO:0003723">
    <property type="term" value="F:RNA binding"/>
    <property type="evidence" value="ECO:0007669"/>
    <property type="project" value="InterPro"/>
</dbReference>
<dbReference type="GO" id="GO:0033897">
    <property type="term" value="F:ribonuclease T2 activity"/>
    <property type="evidence" value="ECO:0007669"/>
    <property type="project" value="InterPro"/>
</dbReference>
<proteinExistence type="evidence at transcript level"/>
<dbReference type="PROSITE" id="PS00530">
    <property type="entry name" value="RNASE_T2_1"/>
    <property type="match status" value="1"/>
</dbReference>
<reference evidence="6" key="1">
    <citation type="journal article" date="2009" name="Plant Mol. Biol.">
        <title>Insights into corn genes derived from large-scale cDNA sequencing.</title>
        <authorList>
            <person name="Alexandrov N.N."/>
            <person name="Brover V.V."/>
            <person name="Freidin S."/>
            <person name="Troukhan M.E."/>
            <person name="Tatarinova T.V."/>
            <person name="Zhang H."/>
            <person name="Swaller T.J."/>
            <person name="Lu Y.P."/>
            <person name="Bouck J."/>
            <person name="Flavell R.B."/>
            <person name="Feldmann K.A."/>
        </authorList>
    </citation>
    <scope>NUCLEOTIDE SEQUENCE</scope>
</reference>
<name>B6TYW3_MAIZE</name>
<dbReference type="Gene3D" id="3.90.730.10">
    <property type="entry name" value="Ribonuclease T2-like"/>
    <property type="match status" value="1"/>
</dbReference>
<organism evidence="6">
    <name type="scientific">Zea mays</name>
    <name type="common">Maize</name>
    <dbReference type="NCBI Taxonomy" id="4577"/>
    <lineage>
        <taxon>Eukaryota</taxon>
        <taxon>Viridiplantae</taxon>
        <taxon>Streptophyta</taxon>
        <taxon>Embryophyta</taxon>
        <taxon>Tracheophyta</taxon>
        <taxon>Spermatophyta</taxon>
        <taxon>Magnoliopsida</taxon>
        <taxon>Liliopsida</taxon>
        <taxon>Poales</taxon>
        <taxon>Poaceae</taxon>
        <taxon>PACMAD clade</taxon>
        <taxon>Panicoideae</taxon>
        <taxon>Andropogonodae</taxon>
        <taxon>Andropogoneae</taxon>
        <taxon>Tripsacinae</taxon>
        <taxon>Zea</taxon>
    </lineage>
</organism>
<evidence type="ECO:0000313" key="6">
    <source>
        <dbReference type="EMBL" id="ACG42296.1"/>
    </source>
</evidence>
<accession>B6TYW3</accession>
<evidence type="ECO:0000256" key="4">
    <source>
        <dbReference type="RuleBase" id="RU004328"/>
    </source>
</evidence>
<dbReference type="AlphaFoldDB" id="B6TYW3"/>
<protein>
    <submittedName>
        <fullName evidence="6">Ribonuclease 1</fullName>
    </submittedName>
</protein>
<dbReference type="InterPro" id="IPR018188">
    <property type="entry name" value="RNase_T2_His_AS_1"/>
</dbReference>
<dbReference type="ExpressionAtlas" id="B6TYW3">
    <property type="expression patterns" value="baseline and differential"/>
</dbReference>
<dbReference type="InterPro" id="IPR036430">
    <property type="entry name" value="RNase_T2-like_sf"/>
</dbReference>
<evidence type="ECO:0000256" key="5">
    <source>
        <dbReference type="SAM" id="SignalP"/>
    </source>
</evidence>
<evidence type="ECO:0000256" key="3">
    <source>
        <dbReference type="PIRSR" id="PIRSR633697-1"/>
    </source>
</evidence>
<sequence>MKLVTAFVVLLFSLLPDSSTAEDFDFFYLVQQWPGSFCDTRQGCCFPDGAGKPEAAFGIHGLWPNYAKCRGRHHREGGGLARAVLGADDAFLAAVGRRGKCWPEYCGGGGDGDGGHQLSPWDVRDLVASLGRSWPTLSCKNRRSFEFWSYEWKKHGTCSNLDPHDYFARALQLRERHDLAAVLADAGIVPSDTDTYPVDRVRDAIAQGTGFVANLECNRDADGEAQLFQVYQCVDREAKDLIDCPLPMPTKCTDRVKLPVF</sequence>
<dbReference type="CDD" id="cd01061">
    <property type="entry name" value="RNase_T2_euk"/>
    <property type="match status" value="1"/>
</dbReference>
<feature type="signal peptide" evidence="5">
    <location>
        <begin position="1"/>
        <end position="21"/>
    </location>
</feature>
<evidence type="ECO:0000256" key="2">
    <source>
        <dbReference type="ARBA" id="ARBA00023157"/>
    </source>
</evidence>
<feature type="chain" id="PRO_5002850415" evidence="5">
    <location>
        <begin position="22"/>
        <end position="261"/>
    </location>
</feature>
<dbReference type="Pfam" id="PF00445">
    <property type="entry name" value="Ribonuclease_T2"/>
    <property type="match status" value="2"/>
</dbReference>
<dbReference type="PROSITE" id="PS00531">
    <property type="entry name" value="RNASE_T2_2"/>
    <property type="match status" value="1"/>
</dbReference>
<feature type="active site" evidence="3">
    <location>
        <position position="151"/>
    </location>
</feature>